<dbReference type="SUPFAM" id="SSF46565">
    <property type="entry name" value="Chaperone J-domain"/>
    <property type="match status" value="1"/>
</dbReference>
<dbReference type="InterPro" id="IPR001623">
    <property type="entry name" value="DnaJ_domain"/>
</dbReference>
<dbReference type="PROSITE" id="PS50076">
    <property type="entry name" value="DNAJ_2"/>
    <property type="match status" value="1"/>
</dbReference>
<proteinExistence type="evidence at transcript level"/>
<reference evidence="3" key="1">
    <citation type="journal article" date="2009" name="Nature">
        <title>The Schistosoma japonicum genome reveals features of host-parasite interplay.</title>
        <authorList>
            <person name="Liu F."/>
            <person name="Zhou Y."/>
            <person name="Wang Z.Q."/>
            <person name="Lu G."/>
            <person name="Zheng H."/>
            <person name="Brindley P.J."/>
            <person name="McManus D.P."/>
            <person name="Blair D."/>
            <person name="Zhang Q.H."/>
            <person name="Zhong Y."/>
            <person name="Wang S."/>
            <person name="Han Z.G."/>
            <person name="Chen Z."/>
        </authorList>
    </citation>
    <scope>NUCLEOTIDE SEQUENCE</scope>
    <source>
        <strain evidence="3">Anhui</strain>
    </source>
</reference>
<keyword evidence="1" id="KW-0812">Transmembrane</keyword>
<evidence type="ECO:0000256" key="1">
    <source>
        <dbReference type="SAM" id="Phobius"/>
    </source>
</evidence>
<evidence type="ECO:0000313" key="3">
    <source>
        <dbReference type="EMBL" id="CAX69853.1"/>
    </source>
</evidence>
<dbReference type="Pfam" id="PF00226">
    <property type="entry name" value="DnaJ"/>
    <property type="match status" value="1"/>
</dbReference>
<keyword evidence="1" id="KW-1133">Transmembrane helix</keyword>
<organism evidence="3">
    <name type="scientific">Schistosoma japonicum</name>
    <name type="common">Blood fluke</name>
    <dbReference type="NCBI Taxonomy" id="6182"/>
    <lineage>
        <taxon>Eukaryota</taxon>
        <taxon>Metazoa</taxon>
        <taxon>Spiralia</taxon>
        <taxon>Lophotrochozoa</taxon>
        <taxon>Platyhelminthes</taxon>
        <taxon>Trematoda</taxon>
        <taxon>Digenea</taxon>
        <taxon>Strigeidida</taxon>
        <taxon>Schistosomatoidea</taxon>
        <taxon>Schistosomatidae</taxon>
        <taxon>Schistosoma</taxon>
    </lineage>
</organism>
<protein>
    <submittedName>
        <fullName evidence="3">DnaJ homolog subfamily A member 3, mitochondrial (Tumorous imaginal discs protein Tid56 homolog)</fullName>
    </submittedName>
</protein>
<name>C1L575_SCHJA</name>
<reference evidence="3" key="2">
    <citation type="submission" date="2009-03" db="EMBL/GenBank/DDBJ databases">
        <authorList>
            <person name="Gang L."/>
        </authorList>
    </citation>
    <scope>NUCLEOTIDE SEQUENCE</scope>
    <source>
        <strain evidence="3">Anhui</strain>
    </source>
</reference>
<dbReference type="AlphaFoldDB" id="C1L575"/>
<feature type="domain" description="J" evidence="2">
    <location>
        <begin position="43"/>
        <end position="107"/>
    </location>
</feature>
<dbReference type="PANTHER" id="PTHR44873">
    <property type="entry name" value="DNAJ HOMOLOG SUBFAMILY C MEMBER 30, MITOCHONDRIAL"/>
    <property type="match status" value="1"/>
</dbReference>
<dbReference type="InterPro" id="IPR018253">
    <property type="entry name" value="DnaJ_domain_CS"/>
</dbReference>
<sequence length="208" mass="24154">MVTFHSKNLFNRIQLFSATKIAPFACGSIGRRLSAVFSSKVHSLYSVFELTDGATHQDIKEAFYRLSKIYHPDVTDDPNSRAKFHELVKAYEILGNPVKRNEYDRGLIHARRDSVHHFSEDGYTIDSLKDISSNSFRSFYVKQHNRTVDAFWKRRSDRDSTMSALELRKDHATFICVIIMTLFSTPLLAYVFSKYHEKPIEFIQHPVD</sequence>
<evidence type="ECO:0000259" key="2">
    <source>
        <dbReference type="PROSITE" id="PS50076"/>
    </source>
</evidence>
<accession>C1L575</accession>
<dbReference type="InterPro" id="IPR053025">
    <property type="entry name" value="Mito_ATP_Synthase-Asso"/>
</dbReference>
<feature type="transmembrane region" description="Helical" evidence="1">
    <location>
        <begin position="172"/>
        <end position="192"/>
    </location>
</feature>
<dbReference type="PROSITE" id="PS00636">
    <property type="entry name" value="DNAJ_1"/>
    <property type="match status" value="1"/>
</dbReference>
<dbReference type="CDD" id="cd06257">
    <property type="entry name" value="DnaJ"/>
    <property type="match status" value="1"/>
</dbReference>
<dbReference type="EMBL" id="FN314120">
    <property type="protein sequence ID" value="CAX69853.1"/>
    <property type="molecule type" value="mRNA"/>
</dbReference>
<dbReference type="SMART" id="SM00271">
    <property type="entry name" value="DnaJ"/>
    <property type="match status" value="1"/>
</dbReference>
<keyword evidence="1" id="KW-0472">Membrane</keyword>
<dbReference type="Gene3D" id="1.10.287.110">
    <property type="entry name" value="DnaJ domain"/>
    <property type="match status" value="1"/>
</dbReference>
<dbReference type="PANTHER" id="PTHR44873:SF1">
    <property type="entry name" value="DNAJ HOMOLOG SUBFAMILY C MEMBER 30, MITOCHONDRIAL"/>
    <property type="match status" value="1"/>
</dbReference>
<dbReference type="InterPro" id="IPR036869">
    <property type="entry name" value="J_dom_sf"/>
</dbReference>
<dbReference type="PRINTS" id="PR00625">
    <property type="entry name" value="JDOMAIN"/>
</dbReference>